<accession>A0ABX8D458</accession>
<evidence type="ECO:0008006" key="3">
    <source>
        <dbReference type="Google" id="ProtNLM"/>
    </source>
</evidence>
<proteinExistence type="predicted"/>
<name>A0ABX8D458_9CELL</name>
<evidence type="ECO:0000313" key="2">
    <source>
        <dbReference type="Proteomes" id="UP000677804"/>
    </source>
</evidence>
<dbReference type="Proteomes" id="UP000677804">
    <property type="component" value="Chromosome"/>
</dbReference>
<evidence type="ECO:0000313" key="1">
    <source>
        <dbReference type="EMBL" id="QVI62240.1"/>
    </source>
</evidence>
<reference evidence="1 2" key="1">
    <citation type="submission" date="2021-05" db="EMBL/GenBank/DDBJ databases">
        <title>Novel species in genus Cellulomonas.</title>
        <authorList>
            <person name="Zhang G."/>
        </authorList>
    </citation>
    <scope>NUCLEOTIDE SEQUENCE [LARGE SCALE GENOMIC DNA]</scope>
    <source>
        <strain evidence="2">zg-ZUI222</strain>
    </source>
</reference>
<dbReference type="EMBL" id="CP074405">
    <property type="protein sequence ID" value="QVI62240.1"/>
    <property type="molecule type" value="Genomic_DNA"/>
</dbReference>
<sequence length="228" mass="24482">MTRHAGQVLLPPTVAAGVADGSVTLAFRRWQRPDVRAGARFRTGAGVVEVTSVDTVDPASLTDDDARAAGFAGAAALLRVLDPAEVARRRRTARYGRTPADDTAPADAATWPVYRIGLTWAGPDPRVALRDDAALTDADVAAIDARLDRLDRAGSHGPWTAATLDVIRRRPHVRAPDLAAELGRERDPFKIDVRKLKGLGLTQSFDVGYALSPRGEAYLARTERTGRS</sequence>
<keyword evidence="2" id="KW-1185">Reference proteome</keyword>
<organism evidence="1 2">
    <name type="scientific">Cellulomonas wangleii</name>
    <dbReference type="NCBI Taxonomy" id="2816956"/>
    <lineage>
        <taxon>Bacteria</taxon>
        <taxon>Bacillati</taxon>
        <taxon>Actinomycetota</taxon>
        <taxon>Actinomycetes</taxon>
        <taxon>Micrococcales</taxon>
        <taxon>Cellulomonadaceae</taxon>
        <taxon>Cellulomonas</taxon>
    </lineage>
</organism>
<protein>
    <recommendedName>
        <fullName evidence="3">ASCH domain-containing protein</fullName>
    </recommendedName>
</protein>
<gene>
    <name evidence="1" type="ORF">KG103_17840</name>
</gene>